<evidence type="ECO:0000256" key="3">
    <source>
        <dbReference type="SAM" id="MobiDB-lite"/>
    </source>
</evidence>
<feature type="region of interest" description="Disordered" evidence="3">
    <location>
        <begin position="218"/>
        <end position="240"/>
    </location>
</feature>
<dbReference type="OrthoDB" id="427886at2759"/>
<evidence type="ECO:0000256" key="1">
    <source>
        <dbReference type="ARBA" id="ARBA00004604"/>
    </source>
</evidence>
<comment type="caution">
    <text evidence="5">The sequence shown here is derived from an EMBL/GenBank/DDBJ whole genome shotgun (WGS) entry which is preliminary data.</text>
</comment>
<feature type="domain" description="Fcf2 pre-rRNA processing C-terminal" evidence="4">
    <location>
        <begin position="118"/>
        <end position="211"/>
    </location>
</feature>
<organism evidence="5 6">
    <name type="scientific">Aspergillus heteromorphus CBS 117.55</name>
    <dbReference type="NCBI Taxonomy" id="1448321"/>
    <lineage>
        <taxon>Eukaryota</taxon>
        <taxon>Fungi</taxon>
        <taxon>Dikarya</taxon>
        <taxon>Ascomycota</taxon>
        <taxon>Pezizomycotina</taxon>
        <taxon>Eurotiomycetes</taxon>
        <taxon>Eurotiomycetidae</taxon>
        <taxon>Eurotiales</taxon>
        <taxon>Aspergillaceae</taxon>
        <taxon>Aspergillus</taxon>
        <taxon>Aspergillus subgen. Circumdati</taxon>
    </lineage>
</organism>
<dbReference type="PANTHER" id="PTHR21686">
    <property type="entry name" value="DEOXYNUCLEOTIDYLTRANSFERASE TERMINAL-INTERACTING PROTEIN 2"/>
    <property type="match status" value="1"/>
</dbReference>
<evidence type="ECO:0000313" key="6">
    <source>
        <dbReference type="Proteomes" id="UP000247233"/>
    </source>
</evidence>
<protein>
    <submittedName>
        <fullName evidence="5">Putative nucleolus protein required for cell viability</fullName>
    </submittedName>
</protein>
<dbReference type="InterPro" id="IPR039883">
    <property type="entry name" value="Fcf2/DNTTIP2"/>
</dbReference>
<evidence type="ECO:0000313" key="5">
    <source>
        <dbReference type="EMBL" id="PWY63710.1"/>
    </source>
</evidence>
<evidence type="ECO:0000256" key="2">
    <source>
        <dbReference type="ARBA" id="ARBA00023242"/>
    </source>
</evidence>
<dbReference type="EMBL" id="MSFL01000077">
    <property type="protein sequence ID" value="PWY63710.1"/>
    <property type="molecule type" value="Genomic_DNA"/>
</dbReference>
<dbReference type="AlphaFoldDB" id="A0A317UUJ5"/>
<evidence type="ECO:0000259" key="4">
    <source>
        <dbReference type="Pfam" id="PF08698"/>
    </source>
</evidence>
<keyword evidence="6" id="KW-1185">Reference proteome</keyword>
<name>A0A317UUJ5_9EURO</name>
<dbReference type="Proteomes" id="UP000247233">
    <property type="component" value="Unassembled WGS sequence"/>
</dbReference>
<dbReference type="GeneID" id="37062027"/>
<dbReference type="Pfam" id="PF08698">
    <property type="entry name" value="Fcf2"/>
    <property type="match status" value="1"/>
</dbReference>
<comment type="subcellular location">
    <subcellularLocation>
        <location evidence="1">Nucleus</location>
        <location evidence="1">Nucleolus</location>
    </subcellularLocation>
</comment>
<proteinExistence type="predicted"/>
<dbReference type="GO" id="GO:0003723">
    <property type="term" value="F:RNA binding"/>
    <property type="evidence" value="ECO:0007669"/>
    <property type="project" value="TreeGrafter"/>
</dbReference>
<dbReference type="STRING" id="1448321.A0A317UUJ5"/>
<dbReference type="GO" id="GO:0006396">
    <property type="term" value="P:RNA processing"/>
    <property type="evidence" value="ECO:0007669"/>
    <property type="project" value="TreeGrafter"/>
</dbReference>
<feature type="compositionally biased region" description="Basic residues" evidence="3">
    <location>
        <begin position="221"/>
        <end position="240"/>
    </location>
</feature>
<gene>
    <name evidence="5" type="ORF">BO70DRAFT_303364</name>
</gene>
<dbReference type="PANTHER" id="PTHR21686:SF12">
    <property type="entry name" value="DEOXYNUCLEOTIDYLTRANSFERASE TERMINAL-INTERACTING PROTEIN 2"/>
    <property type="match status" value="1"/>
</dbReference>
<sequence>MTGITCRDVSSIPPPDAVGLQDQDIERLLFEAEDRLRPSNIGPANSFNTSCLVDNGLDITSLNIPKLASGGTLQPYVRQQSDFAVVDTARIANHPTQNLPAKVASTGFNLSKSSSKDRSTAGSDWFDLPKTELTPGLKRDLQLLRMRSVLDPKRHYKKDGGRARPPPYSQVGTIIEGPTEFFSSRIAKKDRKKSFVEEALAQERENKRFEAKYRGIQTHKQSGKHSFYKNLRAKRSSKGK</sequence>
<dbReference type="RefSeq" id="XP_025394121.1">
    <property type="nucleotide sequence ID" value="XM_025539790.1"/>
</dbReference>
<keyword evidence="2" id="KW-0539">Nucleus</keyword>
<dbReference type="InterPro" id="IPR014810">
    <property type="entry name" value="Fcf2_C"/>
</dbReference>
<dbReference type="VEuPathDB" id="FungiDB:BO70DRAFT_303364"/>
<reference evidence="5 6" key="1">
    <citation type="submission" date="2016-12" db="EMBL/GenBank/DDBJ databases">
        <title>The genomes of Aspergillus section Nigri reveals drivers in fungal speciation.</title>
        <authorList>
            <consortium name="DOE Joint Genome Institute"/>
            <person name="Vesth T.C."/>
            <person name="Nybo J."/>
            <person name="Theobald S."/>
            <person name="Brandl J."/>
            <person name="Frisvad J.C."/>
            <person name="Nielsen K.F."/>
            <person name="Lyhne E.K."/>
            <person name="Kogle M.E."/>
            <person name="Kuo A."/>
            <person name="Riley R."/>
            <person name="Clum A."/>
            <person name="Nolan M."/>
            <person name="Lipzen A."/>
            <person name="Salamov A."/>
            <person name="Henrissat B."/>
            <person name="Wiebenga A."/>
            <person name="De Vries R.P."/>
            <person name="Grigoriev I.V."/>
            <person name="Mortensen U.H."/>
            <person name="Andersen M.R."/>
            <person name="Baker S.E."/>
        </authorList>
    </citation>
    <scope>NUCLEOTIDE SEQUENCE [LARGE SCALE GENOMIC DNA]</scope>
    <source>
        <strain evidence="5 6">CBS 117.55</strain>
    </source>
</reference>
<dbReference type="GO" id="GO:0005730">
    <property type="term" value="C:nucleolus"/>
    <property type="evidence" value="ECO:0007669"/>
    <property type="project" value="UniProtKB-SubCell"/>
</dbReference>
<accession>A0A317UUJ5</accession>